<dbReference type="EMBL" id="AVOT02058371">
    <property type="protein sequence ID" value="MBW0552274.1"/>
    <property type="molecule type" value="Genomic_DNA"/>
</dbReference>
<protein>
    <recommendedName>
        <fullName evidence="4">SGNH hydrolase-type esterase domain-containing protein</fullName>
    </recommendedName>
</protein>
<feature type="chain" id="PRO_5040188710" description="SGNH hydrolase-type esterase domain-containing protein" evidence="1">
    <location>
        <begin position="24"/>
        <end position="422"/>
    </location>
</feature>
<sequence length="422" mass="49124">MARIAMPSRVFQLFALMISLILLLNHLDLTKKNSQDWRLSSWLKRRSINCLAFQSDCDPYLQLGHLFTSDKLHQSRYIIYNDQALINLNAPSVDWVVPSISALIYEKKFSQLDYLRNRTILMIGDSIDRNLVTHFGRHILPHGSHQIFIPPDHSNIPTPKLDSHQIGVAHALDLNFTIYNWFLMGLAVQDPVPFFHPREDLPQEFKSRLETFFLPLIRQNLLPLPDLIIFNTGFWDLEYLARSRLARFKLQNFASRSQEAPTSLPLGNWGDGNPLSLNELAYHRMRLRSFIRFLQSSFQSLNSQLGQPIKPIQFMYRSMQLGNASQSNAFNAERVRQLDESNRIVVKEFHIPIIEWGKMTIGLNWQLSDPSIHFGQGSAQFIFGDMLLFYLKRLLLGTKDEWVGCDWIRHRELLQNDLHQLT</sequence>
<name>A0A9Q3P8F3_9BASI</name>
<keyword evidence="1" id="KW-0732">Signal</keyword>
<gene>
    <name evidence="2" type="ORF">O181_091989</name>
</gene>
<evidence type="ECO:0008006" key="4">
    <source>
        <dbReference type="Google" id="ProtNLM"/>
    </source>
</evidence>
<reference evidence="2" key="1">
    <citation type="submission" date="2021-03" db="EMBL/GenBank/DDBJ databases">
        <title>Draft genome sequence of rust myrtle Austropuccinia psidii MF-1, a brazilian biotype.</title>
        <authorList>
            <person name="Quecine M.C."/>
            <person name="Pachon D.M.R."/>
            <person name="Bonatelli M.L."/>
            <person name="Correr F.H."/>
            <person name="Franceschini L.M."/>
            <person name="Leite T.F."/>
            <person name="Margarido G.R.A."/>
            <person name="Almeida C.A."/>
            <person name="Ferrarezi J.A."/>
            <person name="Labate C.A."/>
        </authorList>
    </citation>
    <scope>NUCLEOTIDE SEQUENCE</scope>
    <source>
        <strain evidence="2">MF-1</strain>
    </source>
</reference>
<dbReference type="Proteomes" id="UP000765509">
    <property type="component" value="Unassembled WGS sequence"/>
</dbReference>
<accession>A0A9Q3P8F3</accession>
<evidence type="ECO:0000313" key="2">
    <source>
        <dbReference type="EMBL" id="MBW0552274.1"/>
    </source>
</evidence>
<proteinExistence type="predicted"/>
<dbReference type="AlphaFoldDB" id="A0A9Q3P8F3"/>
<dbReference type="OrthoDB" id="2588793at2759"/>
<organism evidence="2 3">
    <name type="scientific">Austropuccinia psidii MF-1</name>
    <dbReference type="NCBI Taxonomy" id="1389203"/>
    <lineage>
        <taxon>Eukaryota</taxon>
        <taxon>Fungi</taxon>
        <taxon>Dikarya</taxon>
        <taxon>Basidiomycota</taxon>
        <taxon>Pucciniomycotina</taxon>
        <taxon>Pucciniomycetes</taxon>
        <taxon>Pucciniales</taxon>
        <taxon>Sphaerophragmiaceae</taxon>
        <taxon>Austropuccinia</taxon>
    </lineage>
</organism>
<keyword evidence="3" id="KW-1185">Reference proteome</keyword>
<evidence type="ECO:0000313" key="3">
    <source>
        <dbReference type="Proteomes" id="UP000765509"/>
    </source>
</evidence>
<feature type="signal peptide" evidence="1">
    <location>
        <begin position="1"/>
        <end position="23"/>
    </location>
</feature>
<comment type="caution">
    <text evidence="2">The sequence shown here is derived from an EMBL/GenBank/DDBJ whole genome shotgun (WGS) entry which is preliminary data.</text>
</comment>
<evidence type="ECO:0000256" key="1">
    <source>
        <dbReference type="SAM" id="SignalP"/>
    </source>
</evidence>